<evidence type="ECO:0000259" key="1">
    <source>
        <dbReference type="Pfam" id="PF05175"/>
    </source>
</evidence>
<dbReference type="GO" id="GO:0032259">
    <property type="term" value="P:methylation"/>
    <property type="evidence" value="ECO:0007669"/>
    <property type="project" value="UniProtKB-KW"/>
</dbReference>
<proteinExistence type="predicted"/>
<dbReference type="PANTHER" id="PTHR18895:SF74">
    <property type="entry name" value="MTRF1L RELEASE FACTOR GLUTAMINE METHYLTRANSFERASE"/>
    <property type="match status" value="1"/>
</dbReference>
<gene>
    <name evidence="2" type="ORF">RDV89_00055</name>
</gene>
<evidence type="ECO:0000313" key="2">
    <source>
        <dbReference type="EMBL" id="MDT9591436.1"/>
    </source>
</evidence>
<sequence length="219" mass="23509">MTDTADLPTTPSLQEHVTVLDGVDIHWDSRVLEPRPWTVEQSRWAAELAGTDAPEGPILELCAGAGHIGLLAARASGRALVQVDVDPVACEYARANAERAGVETDVRCADLTGLDDAERFPLMVADPPWVPSAEVTRFPADPLRAIDGGEDGAFLVRACLEQAGRLLQPGGHVVLQIGSDEQLALVSDHDLVVGGRLSLVEARYFDRGVLVHLRRADEV</sequence>
<reference evidence="2 3" key="1">
    <citation type="submission" date="2023-08" db="EMBL/GenBank/DDBJ databases">
        <title>Nocardioides seae sp. nov., a bacterium isolated from a soil.</title>
        <authorList>
            <person name="Wang X."/>
        </authorList>
    </citation>
    <scope>NUCLEOTIDE SEQUENCE [LARGE SCALE GENOMIC DNA]</scope>
    <source>
        <strain evidence="2 3">YZH12</strain>
    </source>
</reference>
<dbReference type="GO" id="GO:0008168">
    <property type="term" value="F:methyltransferase activity"/>
    <property type="evidence" value="ECO:0007669"/>
    <property type="project" value="UniProtKB-KW"/>
</dbReference>
<feature type="domain" description="Methyltransferase small" evidence="1">
    <location>
        <begin position="54"/>
        <end position="134"/>
    </location>
</feature>
<keyword evidence="3" id="KW-1185">Reference proteome</keyword>
<dbReference type="InterPro" id="IPR029063">
    <property type="entry name" value="SAM-dependent_MTases_sf"/>
</dbReference>
<keyword evidence="2" id="KW-0808">Transferase</keyword>
<name>A0ABU3PQD0_9ACTN</name>
<keyword evidence="2" id="KW-0489">Methyltransferase</keyword>
<organism evidence="2 3">
    <name type="scientific">Nocardioides imazamoxiresistens</name>
    <dbReference type="NCBI Taxonomy" id="3231893"/>
    <lineage>
        <taxon>Bacteria</taxon>
        <taxon>Bacillati</taxon>
        <taxon>Actinomycetota</taxon>
        <taxon>Actinomycetes</taxon>
        <taxon>Propionibacteriales</taxon>
        <taxon>Nocardioidaceae</taxon>
        <taxon>Nocardioides</taxon>
    </lineage>
</organism>
<dbReference type="InterPro" id="IPR007848">
    <property type="entry name" value="Small_mtfrase_dom"/>
</dbReference>
<dbReference type="PANTHER" id="PTHR18895">
    <property type="entry name" value="HEMK METHYLTRANSFERASE"/>
    <property type="match status" value="1"/>
</dbReference>
<dbReference type="SUPFAM" id="SSF53335">
    <property type="entry name" value="S-adenosyl-L-methionine-dependent methyltransferases"/>
    <property type="match status" value="1"/>
</dbReference>
<protein>
    <submittedName>
        <fullName evidence="2">Class I SAM-dependent methyltransferase</fullName>
    </submittedName>
</protein>
<dbReference type="Pfam" id="PF05175">
    <property type="entry name" value="MTS"/>
    <property type="match status" value="1"/>
</dbReference>
<dbReference type="PROSITE" id="PS00092">
    <property type="entry name" value="N6_MTASE"/>
    <property type="match status" value="1"/>
</dbReference>
<dbReference type="EMBL" id="JAVYII010000001">
    <property type="protein sequence ID" value="MDT9591436.1"/>
    <property type="molecule type" value="Genomic_DNA"/>
</dbReference>
<comment type="caution">
    <text evidence="2">The sequence shown here is derived from an EMBL/GenBank/DDBJ whole genome shotgun (WGS) entry which is preliminary data.</text>
</comment>
<accession>A0ABU3PQD0</accession>
<dbReference type="Proteomes" id="UP001268542">
    <property type="component" value="Unassembled WGS sequence"/>
</dbReference>
<dbReference type="CDD" id="cd02440">
    <property type="entry name" value="AdoMet_MTases"/>
    <property type="match status" value="1"/>
</dbReference>
<dbReference type="InterPro" id="IPR002052">
    <property type="entry name" value="DNA_methylase_N6_adenine_CS"/>
</dbReference>
<dbReference type="InterPro" id="IPR050320">
    <property type="entry name" value="N5-glutamine_MTase"/>
</dbReference>
<dbReference type="Gene3D" id="3.40.50.150">
    <property type="entry name" value="Vaccinia Virus protein VP39"/>
    <property type="match status" value="1"/>
</dbReference>
<dbReference type="RefSeq" id="WP_315730400.1">
    <property type="nucleotide sequence ID" value="NZ_JAVYII010000001.1"/>
</dbReference>
<evidence type="ECO:0000313" key="3">
    <source>
        <dbReference type="Proteomes" id="UP001268542"/>
    </source>
</evidence>